<dbReference type="CDD" id="cd05332">
    <property type="entry name" value="11beta-HSD1_like_SDR_c"/>
    <property type="match status" value="1"/>
</dbReference>
<evidence type="ECO:0000256" key="1">
    <source>
        <dbReference type="ARBA" id="ARBA00006484"/>
    </source>
</evidence>
<evidence type="ECO:0000256" key="3">
    <source>
        <dbReference type="ARBA" id="ARBA00037096"/>
    </source>
</evidence>
<dbReference type="Proteomes" id="UP000291343">
    <property type="component" value="Unassembled WGS sequence"/>
</dbReference>
<comment type="similarity">
    <text evidence="1 4">Belongs to the short-chain dehydrogenases/reductases (SDR) family.</text>
</comment>
<comment type="function">
    <text evidence="3">Putative oxidoreductase.</text>
</comment>
<dbReference type="EMBL" id="QKKF02038031">
    <property type="protein sequence ID" value="RZF31880.1"/>
    <property type="molecule type" value="Genomic_DNA"/>
</dbReference>
<evidence type="ECO:0000313" key="7">
    <source>
        <dbReference type="EMBL" id="RZF31880.1"/>
    </source>
</evidence>
<dbReference type="PIRSF" id="PIRSF000126">
    <property type="entry name" value="11-beta-HSD1"/>
    <property type="match status" value="1"/>
</dbReference>
<dbReference type="InterPro" id="IPR002347">
    <property type="entry name" value="SDR_fam"/>
</dbReference>
<feature type="domain" description="Ketoreductase" evidence="6">
    <location>
        <begin position="56"/>
        <end position="245"/>
    </location>
</feature>
<comment type="caution">
    <text evidence="7">The sequence shown here is derived from an EMBL/GenBank/DDBJ whole genome shotgun (WGS) entry which is preliminary data.</text>
</comment>
<sequence length="326" mass="35190">MGKNGKPTNSQMSEVDGPGWTFLWWILTSVFVPISIPYLAYKLFYSKTTNFKLQGKVVLITGASSGLGEALAHAFYKAGCKVILTARREKELARVKNDLLSLHPTVPTYPPVTLLLDLSKPEDIPKYASEVLAIHKNVDILVNNAGISYRGDVMSTKVEVDEQVMAVNYFGTVALTKAFLPCMVAQGGGHIVAISSVQGRIALPQRSAYAASKHALQAFFDSLRAELAAANVKVTVVSPGYIRTNLSLNAVTGSGELYGELDETTASGYSPESVANKIVASVAREKEEVVIAPLSARLAIGLRTVLPSLYFRIMERRAARGAAKNK</sequence>
<protein>
    <recommendedName>
        <fullName evidence="6">Ketoreductase domain-containing protein</fullName>
    </recommendedName>
</protein>
<keyword evidence="8" id="KW-1185">Reference proteome</keyword>
<dbReference type="GO" id="GO:0016491">
    <property type="term" value="F:oxidoreductase activity"/>
    <property type="evidence" value="ECO:0007669"/>
    <property type="project" value="UniProtKB-KW"/>
</dbReference>
<keyword evidence="2" id="KW-0560">Oxidoreductase</keyword>
<dbReference type="PANTHER" id="PTHR44196:SF1">
    <property type="entry name" value="DEHYDROGENASE_REDUCTASE SDR FAMILY MEMBER 7B"/>
    <property type="match status" value="1"/>
</dbReference>
<keyword evidence="5" id="KW-1133">Transmembrane helix</keyword>
<gene>
    <name evidence="7" type="ORF">LSTR_LSTR015452</name>
</gene>
<dbReference type="SMART" id="SM00822">
    <property type="entry name" value="PKS_KR"/>
    <property type="match status" value="1"/>
</dbReference>
<dbReference type="FunCoup" id="A0A482WEP5">
    <property type="interactions" value="93"/>
</dbReference>
<dbReference type="NCBIfam" id="NF004825">
    <property type="entry name" value="PRK06181.1"/>
    <property type="match status" value="1"/>
</dbReference>
<dbReference type="Pfam" id="PF00106">
    <property type="entry name" value="adh_short"/>
    <property type="match status" value="1"/>
</dbReference>
<dbReference type="Gene3D" id="3.40.50.720">
    <property type="entry name" value="NAD(P)-binding Rossmann-like Domain"/>
    <property type="match status" value="1"/>
</dbReference>
<dbReference type="GO" id="GO:0006629">
    <property type="term" value="P:lipid metabolic process"/>
    <property type="evidence" value="ECO:0007669"/>
    <property type="project" value="UniProtKB-ARBA"/>
</dbReference>
<keyword evidence="5" id="KW-0472">Membrane</keyword>
<dbReference type="AlphaFoldDB" id="A0A482WEP5"/>
<feature type="transmembrane region" description="Helical" evidence="5">
    <location>
        <begin position="22"/>
        <end position="45"/>
    </location>
</feature>
<evidence type="ECO:0000313" key="8">
    <source>
        <dbReference type="Proteomes" id="UP000291343"/>
    </source>
</evidence>
<dbReference type="GO" id="GO:0016020">
    <property type="term" value="C:membrane"/>
    <property type="evidence" value="ECO:0007669"/>
    <property type="project" value="TreeGrafter"/>
</dbReference>
<dbReference type="PANTHER" id="PTHR44196">
    <property type="entry name" value="DEHYDROGENASE/REDUCTASE SDR FAMILY MEMBER 7B"/>
    <property type="match status" value="1"/>
</dbReference>
<accession>A0A482WEP5</accession>
<evidence type="ECO:0000259" key="6">
    <source>
        <dbReference type="SMART" id="SM00822"/>
    </source>
</evidence>
<dbReference type="InterPro" id="IPR020904">
    <property type="entry name" value="Sc_DH/Rdtase_CS"/>
</dbReference>
<name>A0A482WEP5_LAOST</name>
<dbReference type="InParanoid" id="A0A482WEP5"/>
<dbReference type="STRING" id="195883.A0A482WEP5"/>
<evidence type="ECO:0000256" key="5">
    <source>
        <dbReference type="SAM" id="Phobius"/>
    </source>
</evidence>
<dbReference type="PROSITE" id="PS00061">
    <property type="entry name" value="ADH_SHORT"/>
    <property type="match status" value="1"/>
</dbReference>
<proteinExistence type="inferred from homology"/>
<dbReference type="SUPFAM" id="SSF51735">
    <property type="entry name" value="NAD(P)-binding Rossmann-fold domains"/>
    <property type="match status" value="1"/>
</dbReference>
<organism evidence="7 8">
    <name type="scientific">Laodelphax striatellus</name>
    <name type="common">Small brown planthopper</name>
    <name type="synonym">Delphax striatella</name>
    <dbReference type="NCBI Taxonomy" id="195883"/>
    <lineage>
        <taxon>Eukaryota</taxon>
        <taxon>Metazoa</taxon>
        <taxon>Ecdysozoa</taxon>
        <taxon>Arthropoda</taxon>
        <taxon>Hexapoda</taxon>
        <taxon>Insecta</taxon>
        <taxon>Pterygota</taxon>
        <taxon>Neoptera</taxon>
        <taxon>Paraneoptera</taxon>
        <taxon>Hemiptera</taxon>
        <taxon>Auchenorrhyncha</taxon>
        <taxon>Fulgoroidea</taxon>
        <taxon>Delphacidae</taxon>
        <taxon>Criomorphinae</taxon>
        <taxon>Laodelphax</taxon>
    </lineage>
</organism>
<dbReference type="PRINTS" id="PR00081">
    <property type="entry name" value="GDHRDH"/>
</dbReference>
<feature type="transmembrane region" description="Helical" evidence="5">
    <location>
        <begin position="57"/>
        <end position="76"/>
    </location>
</feature>
<evidence type="ECO:0000256" key="2">
    <source>
        <dbReference type="ARBA" id="ARBA00023002"/>
    </source>
</evidence>
<reference evidence="7 8" key="1">
    <citation type="journal article" date="2017" name="Gigascience">
        <title>Genome sequence of the small brown planthopper, Laodelphax striatellus.</title>
        <authorList>
            <person name="Zhu J."/>
            <person name="Jiang F."/>
            <person name="Wang X."/>
            <person name="Yang P."/>
            <person name="Bao Y."/>
            <person name="Zhao W."/>
            <person name="Wang W."/>
            <person name="Lu H."/>
            <person name="Wang Q."/>
            <person name="Cui N."/>
            <person name="Li J."/>
            <person name="Chen X."/>
            <person name="Luo L."/>
            <person name="Yu J."/>
            <person name="Kang L."/>
            <person name="Cui F."/>
        </authorList>
    </citation>
    <scope>NUCLEOTIDE SEQUENCE [LARGE SCALE GENOMIC DNA]</scope>
    <source>
        <strain evidence="7">Lst14</strain>
    </source>
</reference>
<dbReference type="PRINTS" id="PR00080">
    <property type="entry name" value="SDRFAMILY"/>
</dbReference>
<dbReference type="SMR" id="A0A482WEP5"/>
<dbReference type="InterPro" id="IPR057326">
    <property type="entry name" value="KR_dom"/>
</dbReference>
<keyword evidence="5" id="KW-0812">Transmembrane</keyword>
<dbReference type="OrthoDB" id="5307821at2759"/>
<evidence type="ECO:0000256" key="4">
    <source>
        <dbReference type="RuleBase" id="RU000363"/>
    </source>
</evidence>
<dbReference type="InterPro" id="IPR036291">
    <property type="entry name" value="NAD(P)-bd_dom_sf"/>
</dbReference>